<keyword evidence="1" id="KW-0677">Repeat</keyword>
<feature type="repeat" description="NHL" evidence="2">
    <location>
        <begin position="70"/>
        <end position="108"/>
    </location>
</feature>
<proteinExistence type="predicted"/>
<reference evidence="4 5" key="1">
    <citation type="submission" date="2020-10" db="EMBL/GenBank/DDBJ databases">
        <title>Connecting structure to function with the recovery of over 1000 high-quality activated sludge metagenome-assembled genomes encoding full-length rRNA genes using long-read sequencing.</title>
        <authorList>
            <person name="Singleton C.M."/>
            <person name="Petriglieri F."/>
            <person name="Kristensen J.M."/>
            <person name="Kirkegaard R.H."/>
            <person name="Michaelsen T.Y."/>
            <person name="Andersen M.H."/>
            <person name="Karst S.M."/>
            <person name="Dueholm M.S."/>
            <person name="Nielsen P.H."/>
            <person name="Albertsen M."/>
        </authorList>
    </citation>
    <scope>NUCLEOTIDE SEQUENCE [LARGE SCALE GENOMIC DNA]</scope>
    <source>
        <strain evidence="4">EsbW_18-Q3-R4-48_BATAC.285</strain>
    </source>
</reference>
<dbReference type="Gene3D" id="2.120.10.30">
    <property type="entry name" value="TolB, C-terminal domain"/>
    <property type="match status" value="2"/>
</dbReference>
<dbReference type="Pfam" id="PF01436">
    <property type="entry name" value="NHL"/>
    <property type="match status" value="2"/>
</dbReference>
<dbReference type="PANTHER" id="PTHR24104:SF25">
    <property type="entry name" value="PROTEIN LIN-41"/>
    <property type="match status" value="1"/>
</dbReference>
<dbReference type="PROSITE" id="PS51125">
    <property type="entry name" value="NHL"/>
    <property type="match status" value="2"/>
</dbReference>
<organism evidence="4 5">
    <name type="scientific">Candidatus Accumulibacter proximus</name>
    <dbReference type="NCBI Taxonomy" id="2954385"/>
    <lineage>
        <taxon>Bacteria</taxon>
        <taxon>Pseudomonadati</taxon>
        <taxon>Pseudomonadota</taxon>
        <taxon>Betaproteobacteria</taxon>
        <taxon>Candidatus Accumulibacter</taxon>
    </lineage>
</organism>
<dbReference type="CDD" id="cd05819">
    <property type="entry name" value="NHL"/>
    <property type="match status" value="1"/>
</dbReference>
<evidence type="ECO:0000313" key="5">
    <source>
        <dbReference type="Proteomes" id="UP000697998"/>
    </source>
</evidence>
<dbReference type="GO" id="GO:0043161">
    <property type="term" value="P:proteasome-mediated ubiquitin-dependent protein catabolic process"/>
    <property type="evidence" value="ECO:0007669"/>
    <property type="project" value="TreeGrafter"/>
</dbReference>
<comment type="caution">
    <text evidence="4">The sequence shown here is derived from an EMBL/GenBank/DDBJ whole genome shotgun (WGS) entry which is preliminary data.</text>
</comment>
<dbReference type="EMBL" id="JADJMH010000016">
    <property type="protein sequence ID" value="MBK7676211.1"/>
    <property type="molecule type" value="Genomic_DNA"/>
</dbReference>
<dbReference type="InterPro" id="IPR001258">
    <property type="entry name" value="NHL_repeat"/>
</dbReference>
<dbReference type="SUPFAM" id="SSF101898">
    <property type="entry name" value="NHL repeat"/>
    <property type="match status" value="1"/>
</dbReference>
<name>A0A935Q1V0_9PROT</name>
<dbReference type="AlphaFoldDB" id="A0A935Q1V0"/>
<keyword evidence="3" id="KW-0732">Signal</keyword>
<evidence type="ECO:0000256" key="1">
    <source>
        <dbReference type="ARBA" id="ARBA00022737"/>
    </source>
</evidence>
<dbReference type="InterPro" id="IPR050952">
    <property type="entry name" value="TRIM-NHL_E3_ligases"/>
</dbReference>
<dbReference type="GO" id="GO:0000209">
    <property type="term" value="P:protein polyubiquitination"/>
    <property type="evidence" value="ECO:0007669"/>
    <property type="project" value="TreeGrafter"/>
</dbReference>
<feature type="chain" id="PRO_5037520046" evidence="3">
    <location>
        <begin position="19"/>
        <end position="287"/>
    </location>
</feature>
<evidence type="ECO:0000256" key="3">
    <source>
        <dbReference type="SAM" id="SignalP"/>
    </source>
</evidence>
<protein>
    <submittedName>
        <fullName evidence="4">NHL repeat-containing protein</fullName>
    </submittedName>
</protein>
<dbReference type="GO" id="GO:0008270">
    <property type="term" value="F:zinc ion binding"/>
    <property type="evidence" value="ECO:0007669"/>
    <property type="project" value="UniProtKB-KW"/>
</dbReference>
<feature type="signal peptide" evidence="3">
    <location>
        <begin position="1"/>
        <end position="18"/>
    </location>
</feature>
<evidence type="ECO:0000313" key="4">
    <source>
        <dbReference type="EMBL" id="MBK7676211.1"/>
    </source>
</evidence>
<evidence type="ECO:0000256" key="2">
    <source>
        <dbReference type="PROSITE-ProRule" id="PRU00504"/>
    </source>
</evidence>
<accession>A0A935Q1V0</accession>
<dbReference type="PANTHER" id="PTHR24104">
    <property type="entry name" value="E3 UBIQUITIN-PROTEIN LIGASE NHLRC1-RELATED"/>
    <property type="match status" value="1"/>
</dbReference>
<dbReference type="InterPro" id="IPR011042">
    <property type="entry name" value="6-blade_b-propeller_TolB-like"/>
</dbReference>
<dbReference type="GO" id="GO:0061630">
    <property type="term" value="F:ubiquitin protein ligase activity"/>
    <property type="evidence" value="ECO:0007669"/>
    <property type="project" value="TreeGrafter"/>
</dbReference>
<gene>
    <name evidence="4" type="ORF">IPJ27_16455</name>
</gene>
<dbReference type="Proteomes" id="UP000697998">
    <property type="component" value="Unassembled WGS sequence"/>
</dbReference>
<sequence>MRIFVLAALFLLSLPTFAQPALRAKQLAEFADGLSQPHDAAFSPDGKLIYLTDMRNSRIQVLEAMTLKPVGRFGAGQLSYPHDAEFDQAGRLVVADTGNDRVAIYEIKGAQARLVGELKGLAGPEGVAVMPDGRILVTNTRNATLSVFRDGKLVQTAGGPGSRDGELRNPHDVEVASDGTVYVVDSANNRVQVFDAALQHRASFGAALGLSGPKYLAMDGDRVWLADEYNHRILLLDRSHQLLGVLGSGKRGRAADAFHKPEAVLARAPYVWVIDTYNDRVVLLRID</sequence>
<feature type="repeat" description="NHL" evidence="2">
    <location>
        <begin position="154"/>
        <end position="197"/>
    </location>
</feature>